<dbReference type="EMBL" id="ACPB03001775">
    <property type="status" value="NOT_ANNOTATED_CDS"/>
    <property type="molecule type" value="Genomic_DNA"/>
</dbReference>
<proteinExistence type="predicted"/>
<accession>T1HP61</accession>
<feature type="compositionally biased region" description="Basic and acidic residues" evidence="1">
    <location>
        <begin position="244"/>
        <end position="256"/>
    </location>
</feature>
<evidence type="ECO:0000256" key="1">
    <source>
        <dbReference type="SAM" id="MobiDB-lite"/>
    </source>
</evidence>
<feature type="region of interest" description="Disordered" evidence="1">
    <location>
        <begin position="224"/>
        <end position="262"/>
    </location>
</feature>
<dbReference type="EnsemblMetazoa" id="RPRC005835-RA">
    <property type="protein sequence ID" value="RPRC005835-PA"/>
    <property type="gene ID" value="RPRC005835"/>
</dbReference>
<evidence type="ECO:0000313" key="2">
    <source>
        <dbReference type="EnsemblMetazoa" id="RPRC005835-PA"/>
    </source>
</evidence>
<dbReference type="RefSeq" id="XP_073996522.1">
    <property type="nucleotide sequence ID" value="XM_074140421.1"/>
</dbReference>
<protein>
    <submittedName>
        <fullName evidence="2">Uncharacterized protein</fullName>
    </submittedName>
</protein>
<dbReference type="GeneID" id="141460432"/>
<feature type="compositionally biased region" description="Acidic residues" evidence="1">
    <location>
        <begin position="31"/>
        <end position="48"/>
    </location>
</feature>
<dbReference type="Proteomes" id="UP000015103">
    <property type="component" value="Unassembled WGS sequence"/>
</dbReference>
<dbReference type="VEuPathDB" id="VectorBase:RPRC005835"/>
<evidence type="ECO:0000313" key="3">
    <source>
        <dbReference type="Proteomes" id="UP000015103"/>
    </source>
</evidence>
<dbReference type="AlphaFoldDB" id="T1HP61"/>
<feature type="region of interest" description="Disordered" evidence="1">
    <location>
        <begin position="1"/>
        <end position="62"/>
    </location>
</feature>
<feature type="compositionally biased region" description="Basic residues" evidence="1">
    <location>
        <begin position="224"/>
        <end position="238"/>
    </location>
</feature>
<dbReference type="HOGENOM" id="CLU_886565_0_0_1"/>
<organism evidence="2 3">
    <name type="scientific">Rhodnius prolixus</name>
    <name type="common">Triatomid bug</name>
    <dbReference type="NCBI Taxonomy" id="13249"/>
    <lineage>
        <taxon>Eukaryota</taxon>
        <taxon>Metazoa</taxon>
        <taxon>Ecdysozoa</taxon>
        <taxon>Arthropoda</taxon>
        <taxon>Hexapoda</taxon>
        <taxon>Insecta</taxon>
        <taxon>Pterygota</taxon>
        <taxon>Neoptera</taxon>
        <taxon>Paraneoptera</taxon>
        <taxon>Hemiptera</taxon>
        <taxon>Heteroptera</taxon>
        <taxon>Panheteroptera</taxon>
        <taxon>Cimicomorpha</taxon>
        <taxon>Reduviidae</taxon>
        <taxon>Triatominae</taxon>
        <taxon>Rhodnius</taxon>
    </lineage>
</organism>
<reference evidence="2" key="1">
    <citation type="submission" date="2015-05" db="UniProtKB">
        <authorList>
            <consortium name="EnsemblMetazoa"/>
        </authorList>
    </citation>
    <scope>IDENTIFICATION</scope>
</reference>
<keyword evidence="3" id="KW-1185">Reference proteome</keyword>
<name>T1HP61_RHOPR</name>
<sequence length="314" mass="36463">MERRKKKEAVYSETADEETEEVKSSSNESESASDEDYTTSLDTDEEESGTSRRSESEDSESGYDYYKLRVNEKLLPKKYESKKSVKTNRKYLKNNLEIQRLRTSGVLTKDEEIFLECVHFKHFMVDSLLLQKLTNLNSDLTHKLIYCTVLKEMPFVDETEEPEKKKDKLNEEMCAKLFDLLYESLSSYIGRMTDLFSYLLLQLNDRTNFTINQKDIIFMTKSQKNKKRMKKKNLKPRKSITQNEKSESKTINEKSAENSNSPVNIINEKEMEILNDFRHFLNTHGVNGVKILGKLISSNVCNVLSGPSDDFTPT</sequence>
<dbReference type="InParanoid" id="T1HP61"/>